<accession>A0ABN3T8K7</accession>
<evidence type="ECO:0000313" key="7">
    <source>
        <dbReference type="Proteomes" id="UP001499989"/>
    </source>
</evidence>
<dbReference type="Gene3D" id="3.40.190.10">
    <property type="entry name" value="Periplasmic binding protein-like II"/>
    <property type="match status" value="1"/>
</dbReference>
<dbReference type="Proteomes" id="UP001499989">
    <property type="component" value="Unassembled WGS sequence"/>
</dbReference>
<dbReference type="EMBL" id="BAAASK010000021">
    <property type="protein sequence ID" value="GAA2695256.1"/>
    <property type="molecule type" value="Genomic_DNA"/>
</dbReference>
<name>A0ABN3T8K7_9ACTN</name>
<keyword evidence="4" id="KW-0732">Signal</keyword>
<organism evidence="6 7">
    <name type="scientific">Streptomyces violaceolatus</name>
    <dbReference type="NCBI Taxonomy" id="67378"/>
    <lineage>
        <taxon>Bacteria</taxon>
        <taxon>Bacillati</taxon>
        <taxon>Actinomycetota</taxon>
        <taxon>Actinomycetes</taxon>
        <taxon>Kitasatosporales</taxon>
        <taxon>Streptomycetaceae</taxon>
        <taxon>Streptomyces</taxon>
        <taxon>Streptomyces violaceoruber group</taxon>
    </lineage>
</organism>
<dbReference type="Gene3D" id="3.10.105.10">
    <property type="entry name" value="Dipeptide-binding Protein, Domain 3"/>
    <property type="match status" value="1"/>
</dbReference>
<proteinExistence type="inferred from homology"/>
<dbReference type="InterPro" id="IPR039424">
    <property type="entry name" value="SBP_5"/>
</dbReference>
<dbReference type="SUPFAM" id="SSF53850">
    <property type="entry name" value="Periplasmic binding protein-like II"/>
    <property type="match status" value="1"/>
</dbReference>
<reference evidence="6 7" key="1">
    <citation type="journal article" date="2019" name="Int. J. Syst. Evol. Microbiol.">
        <title>The Global Catalogue of Microorganisms (GCM) 10K type strain sequencing project: providing services to taxonomists for standard genome sequencing and annotation.</title>
        <authorList>
            <consortium name="The Broad Institute Genomics Platform"/>
            <consortium name="The Broad Institute Genome Sequencing Center for Infectious Disease"/>
            <person name="Wu L."/>
            <person name="Ma J."/>
        </authorList>
    </citation>
    <scope>NUCLEOTIDE SEQUENCE [LARGE SCALE GENOMIC DNA]</scope>
    <source>
        <strain evidence="6 7">JCM 4531</strain>
    </source>
</reference>
<evidence type="ECO:0000313" key="6">
    <source>
        <dbReference type="EMBL" id="GAA2695256.1"/>
    </source>
</evidence>
<dbReference type="PANTHER" id="PTHR30290">
    <property type="entry name" value="PERIPLASMIC BINDING COMPONENT OF ABC TRANSPORTER"/>
    <property type="match status" value="1"/>
</dbReference>
<sequence length="469" mass="53297">MRNVFQTLLRPPLMAGGKPSPEAAEQCYFTDEEETEFSCTLRKGLQFSDGEPVTSEDVKYSIERVLRIKYAGGPFGLLENVSRVEARDDRKIVFHLKRPDATFPYKLSTPVASIVSDKYYPSSKVRKGFEVDGTGPYTMKVHSKGKRGELITFDKNNKYKGSLEVKNTGIDLKIFKSAEDMSRALKKSEIDVITRGFTSAQVRELQWEEDDTVNFYKLPSLETRYLVFNSKNPDVAKKSVRQAMAQLIDRSSIVQKVYPDTGKELHSIIPAHMFGHVNSFSNKYGEPSVEKARKLLAADGVKTPVRLTLNYTTDHYGPATKQEFKEIERQLDTSGLFEVDVRGTEWSRFGTERLEKDYPVYGMGWFPDYSDADGFLAPFLGRRNDFGTEPSPRVRDVLLPREQRQSNRARAVEDLEAIQDSVAEDVWFVPLWQGVQFVAAQNYVTGVEQAVNSSSELQLWELRRGLPSE</sequence>
<keyword evidence="7" id="KW-1185">Reference proteome</keyword>
<gene>
    <name evidence="6" type="ORF">GCM10010310_56510</name>
</gene>
<keyword evidence="3" id="KW-0813">Transport</keyword>
<dbReference type="Pfam" id="PF00496">
    <property type="entry name" value="SBP_bac_5"/>
    <property type="match status" value="1"/>
</dbReference>
<dbReference type="PIRSF" id="PIRSF002741">
    <property type="entry name" value="MppA"/>
    <property type="match status" value="1"/>
</dbReference>
<dbReference type="PANTHER" id="PTHR30290:SF10">
    <property type="entry name" value="PERIPLASMIC OLIGOPEPTIDE-BINDING PROTEIN-RELATED"/>
    <property type="match status" value="1"/>
</dbReference>
<evidence type="ECO:0000259" key="5">
    <source>
        <dbReference type="Pfam" id="PF00496"/>
    </source>
</evidence>
<dbReference type="Gene3D" id="3.90.76.10">
    <property type="entry name" value="Dipeptide-binding Protein, Domain 1"/>
    <property type="match status" value="1"/>
</dbReference>
<dbReference type="InterPro" id="IPR030678">
    <property type="entry name" value="Peptide/Ni-bd"/>
</dbReference>
<comment type="caution">
    <text evidence="6">The sequence shown here is derived from an EMBL/GenBank/DDBJ whole genome shotgun (WGS) entry which is preliminary data.</text>
</comment>
<evidence type="ECO:0000256" key="1">
    <source>
        <dbReference type="ARBA" id="ARBA00004196"/>
    </source>
</evidence>
<comment type="subcellular location">
    <subcellularLocation>
        <location evidence="1">Cell envelope</location>
    </subcellularLocation>
</comment>
<dbReference type="InterPro" id="IPR000914">
    <property type="entry name" value="SBP_5_dom"/>
</dbReference>
<evidence type="ECO:0000256" key="2">
    <source>
        <dbReference type="ARBA" id="ARBA00005695"/>
    </source>
</evidence>
<evidence type="ECO:0000256" key="4">
    <source>
        <dbReference type="ARBA" id="ARBA00022729"/>
    </source>
</evidence>
<feature type="domain" description="Solute-binding protein family 5" evidence="5">
    <location>
        <begin position="18"/>
        <end position="384"/>
    </location>
</feature>
<comment type="similarity">
    <text evidence="2">Belongs to the bacterial solute-binding protein 5 family.</text>
</comment>
<evidence type="ECO:0000256" key="3">
    <source>
        <dbReference type="ARBA" id="ARBA00022448"/>
    </source>
</evidence>
<protein>
    <submittedName>
        <fullName evidence="6">ABC transporter substrate-binding protein</fullName>
    </submittedName>
</protein>